<dbReference type="Pfam" id="PF14305">
    <property type="entry name" value="ATPgrasp_TupA"/>
    <property type="match status" value="1"/>
</dbReference>
<dbReference type="AlphaFoldDB" id="A0A2P2BSL9"/>
<dbReference type="SUPFAM" id="SSF56059">
    <property type="entry name" value="Glutathione synthetase ATP-binding domain-like"/>
    <property type="match status" value="1"/>
</dbReference>
<dbReference type="Proteomes" id="UP000245695">
    <property type="component" value="Chromosome 1"/>
</dbReference>
<evidence type="ECO:0000313" key="1">
    <source>
        <dbReference type="EMBL" id="CEI73367.1"/>
    </source>
</evidence>
<keyword evidence="1" id="KW-0808">Transferase</keyword>
<protein>
    <submittedName>
        <fullName evidence="1">Glycosyl transferase</fullName>
    </submittedName>
</protein>
<dbReference type="RefSeq" id="WP_166505691.1">
    <property type="nucleotide sequence ID" value="NZ_LN650648.1"/>
</dbReference>
<accession>A0A2P2BSL9</accession>
<dbReference type="InterPro" id="IPR029465">
    <property type="entry name" value="ATPgrasp_TupA"/>
</dbReference>
<keyword evidence="2" id="KW-1185">Reference proteome</keyword>
<gene>
    <name evidence="1" type="ORF">FRIFI_1836</name>
</gene>
<dbReference type="GO" id="GO:0016740">
    <property type="term" value="F:transferase activity"/>
    <property type="evidence" value="ECO:0007669"/>
    <property type="project" value="UniProtKB-KW"/>
</dbReference>
<evidence type="ECO:0000313" key="2">
    <source>
        <dbReference type="Proteomes" id="UP000245695"/>
    </source>
</evidence>
<dbReference type="EMBL" id="LN650648">
    <property type="protein sequence ID" value="CEI73367.1"/>
    <property type="molecule type" value="Genomic_DNA"/>
</dbReference>
<proteinExistence type="predicted"/>
<organism evidence="1 2">
    <name type="scientific">Romboutsia hominis</name>
    <dbReference type="NCBI Taxonomy" id="1507512"/>
    <lineage>
        <taxon>Bacteria</taxon>
        <taxon>Bacillati</taxon>
        <taxon>Bacillota</taxon>
        <taxon>Clostridia</taxon>
        <taxon>Peptostreptococcales</taxon>
        <taxon>Peptostreptococcaceae</taxon>
        <taxon>Romboutsia</taxon>
    </lineage>
</organism>
<sequence>MKKKLRKLGMFFPTKVVLYIDFGRSYKRILNLKKPKYFGEKIQWVKLNGNLERYSNYVDKYEVRKIIEEKIGESYLPELYGVYNDATEIRFENLPQQFVLKMTNGTGGNIICRNKDDLDIERTIKTLNRWKNEKFYKYTKENQYKNVKARIICEEYLEDETGSLRDYKFHCSKKKVHMIEVHTDRFTDHKENYYDPEWNEMDVVCKLGKVHHIQKPANIEKMKRLAIELSENLPYIRIDFYSVNNRIYFGEFTFTPANGTDPMYPLSKDIELAKVIDLGEY</sequence>
<name>A0A2P2BSL9_9FIRM</name>
<reference evidence="1 2" key="1">
    <citation type="submission" date="2014-09" db="EMBL/GenBank/DDBJ databases">
        <authorList>
            <person name="Hornung B.V."/>
        </authorList>
    </citation>
    <scope>NUCLEOTIDE SEQUENCE [LARGE SCALE GENOMIC DNA]</scope>
    <source>
        <strain evidence="1 2">FRIFI</strain>
    </source>
</reference>
<dbReference type="KEGG" id="rhom:FRIFI_1836"/>